<name>A0A0V1F5Y3_TRIPS</name>
<dbReference type="AlphaFoldDB" id="A0A0V1F5Y3"/>
<protein>
    <submittedName>
        <fullName evidence="1">Uncharacterized protein</fullName>
    </submittedName>
</protein>
<dbReference type="OrthoDB" id="5927298at2759"/>
<accession>A0A0V1F5Y3</accession>
<keyword evidence="2" id="KW-1185">Reference proteome</keyword>
<comment type="caution">
    <text evidence="1">The sequence shown here is derived from an EMBL/GenBank/DDBJ whole genome shotgun (WGS) entry which is preliminary data.</text>
</comment>
<sequence>MVGKPLKTGVVVSPAGPLFYQVQTEGGQQWRIRIRMPVHSEQTIDYQKNTTREEKGIVERTLEENAAHVEKKVKQRYNLQMVQVWNIVDRLRENEDNHNG</sequence>
<dbReference type="Proteomes" id="UP000054995">
    <property type="component" value="Unassembled WGS sequence"/>
</dbReference>
<organism evidence="1 2">
    <name type="scientific">Trichinella pseudospiralis</name>
    <name type="common">Parasitic roundworm</name>
    <dbReference type="NCBI Taxonomy" id="6337"/>
    <lineage>
        <taxon>Eukaryota</taxon>
        <taxon>Metazoa</taxon>
        <taxon>Ecdysozoa</taxon>
        <taxon>Nematoda</taxon>
        <taxon>Enoplea</taxon>
        <taxon>Dorylaimia</taxon>
        <taxon>Trichinellida</taxon>
        <taxon>Trichinellidae</taxon>
        <taxon>Trichinella</taxon>
    </lineage>
</organism>
<proteinExistence type="predicted"/>
<reference evidence="1 2" key="1">
    <citation type="submission" date="2015-01" db="EMBL/GenBank/DDBJ databases">
        <title>Evolution of Trichinella species and genotypes.</title>
        <authorList>
            <person name="Korhonen P.K."/>
            <person name="Edoardo P."/>
            <person name="Giuseppe L.R."/>
            <person name="Gasser R.B."/>
        </authorList>
    </citation>
    <scope>NUCLEOTIDE SEQUENCE [LARGE SCALE GENOMIC DNA]</scope>
    <source>
        <strain evidence="1">ISS470</strain>
    </source>
</reference>
<evidence type="ECO:0000313" key="1">
    <source>
        <dbReference type="EMBL" id="KRY81215.1"/>
    </source>
</evidence>
<evidence type="ECO:0000313" key="2">
    <source>
        <dbReference type="Proteomes" id="UP000054995"/>
    </source>
</evidence>
<dbReference type="EMBL" id="JYDT01000251">
    <property type="protein sequence ID" value="KRY81215.1"/>
    <property type="molecule type" value="Genomic_DNA"/>
</dbReference>
<gene>
    <name evidence="1" type="ORF">T4D_13168</name>
</gene>